<gene>
    <name evidence="2" type="ORF">PPL_10262</name>
</gene>
<feature type="region of interest" description="Disordered" evidence="1">
    <location>
        <begin position="223"/>
        <end position="297"/>
    </location>
</feature>
<reference evidence="2 3" key="1">
    <citation type="journal article" date="2011" name="Genome Res.">
        <title>Phylogeny-wide analysis of social amoeba genomes highlights ancient origins for complex intercellular communication.</title>
        <authorList>
            <person name="Heidel A.J."/>
            <person name="Lawal H.M."/>
            <person name="Felder M."/>
            <person name="Schilde C."/>
            <person name="Helps N.R."/>
            <person name="Tunggal B."/>
            <person name="Rivero F."/>
            <person name="John U."/>
            <person name="Schleicher M."/>
            <person name="Eichinger L."/>
            <person name="Platzer M."/>
            <person name="Noegel A.A."/>
            <person name="Schaap P."/>
            <person name="Gloeckner G."/>
        </authorList>
    </citation>
    <scope>NUCLEOTIDE SEQUENCE [LARGE SCALE GENOMIC DNA]</scope>
    <source>
        <strain evidence="3">ATCC 26659 / Pp 5 / PN500</strain>
    </source>
</reference>
<accession>D3BQS4</accession>
<keyword evidence="3" id="KW-1185">Reference proteome</keyword>
<dbReference type="GeneID" id="31365733"/>
<name>D3BQS4_HETP5</name>
<dbReference type="PANTHER" id="PTHR16148:SF14">
    <property type="entry name" value="MYND-TYPE DOMAIN-CONTAINING PROTEIN"/>
    <property type="match status" value="1"/>
</dbReference>
<proteinExistence type="predicted"/>
<dbReference type="AlphaFoldDB" id="D3BQS4"/>
<dbReference type="PANTHER" id="PTHR16148">
    <property type="entry name" value="NF-KAPPA-B-REPRESSING FACTOR-RELATED"/>
    <property type="match status" value="1"/>
</dbReference>
<dbReference type="EMBL" id="ADBJ01000047">
    <property type="protein sequence ID" value="EFA76494.1"/>
    <property type="molecule type" value="Genomic_DNA"/>
</dbReference>
<comment type="caution">
    <text evidence="2">The sequence shown here is derived from an EMBL/GenBank/DDBJ whole genome shotgun (WGS) entry which is preliminary data.</text>
</comment>
<dbReference type="RefSeq" id="XP_020428626.1">
    <property type="nucleotide sequence ID" value="XM_020581041.1"/>
</dbReference>
<organism evidence="2 3">
    <name type="scientific">Heterostelium pallidum (strain ATCC 26659 / Pp 5 / PN500)</name>
    <name type="common">Cellular slime mold</name>
    <name type="synonym">Polysphondylium pallidum</name>
    <dbReference type="NCBI Taxonomy" id="670386"/>
    <lineage>
        <taxon>Eukaryota</taxon>
        <taxon>Amoebozoa</taxon>
        <taxon>Evosea</taxon>
        <taxon>Eumycetozoa</taxon>
        <taxon>Dictyostelia</taxon>
        <taxon>Acytosteliales</taxon>
        <taxon>Acytosteliaceae</taxon>
        <taxon>Heterostelium</taxon>
    </lineage>
</organism>
<feature type="compositionally biased region" description="Low complexity" evidence="1">
    <location>
        <begin position="269"/>
        <end position="297"/>
    </location>
</feature>
<feature type="compositionally biased region" description="Low complexity" evidence="1">
    <location>
        <begin position="59"/>
        <end position="80"/>
    </location>
</feature>
<feature type="compositionally biased region" description="Low complexity" evidence="1">
    <location>
        <begin position="223"/>
        <end position="261"/>
    </location>
</feature>
<sequence length="324" mass="36957">MQVIIGTDIDRNQLYPSYPKIDSLYTQTLYNIDPILQNHKWSANVIPLAKSSTSSSPELQQQQTTNNNNNNNNNEQQQQQQLLTKNQFDLEKLARWFIKKFNPVNPLTFVYGLSFFKKGSSKTIDMITLKSSPSGKSFVVNLVQTFRLQPQLDYFKDQEDQRRFESENLPAYTKLFTDLEHDCQTIKNLVPSTSVSIYNPFFDKHTRRTAKIPSPLTVESSFLLNNNNNNNNNLQTPPTTTSSSSSSSNTTNTSQQQSLESESPRTKKQQSNVKHQQQQQPHNNNNSNNGQSSSTNNNIANIDQVLLLGKTYTDFSNYLIQSNI</sequence>
<evidence type="ECO:0000313" key="3">
    <source>
        <dbReference type="Proteomes" id="UP000001396"/>
    </source>
</evidence>
<protein>
    <submittedName>
        <fullName evidence="2">Uncharacterized protein</fullName>
    </submittedName>
</protein>
<evidence type="ECO:0000256" key="1">
    <source>
        <dbReference type="SAM" id="MobiDB-lite"/>
    </source>
</evidence>
<dbReference type="InParanoid" id="D3BQS4"/>
<dbReference type="Proteomes" id="UP000001396">
    <property type="component" value="Unassembled WGS sequence"/>
</dbReference>
<feature type="region of interest" description="Disordered" evidence="1">
    <location>
        <begin position="52"/>
        <end position="80"/>
    </location>
</feature>
<evidence type="ECO:0000313" key="2">
    <source>
        <dbReference type="EMBL" id="EFA76494.1"/>
    </source>
</evidence>